<evidence type="ECO:0000313" key="1">
    <source>
        <dbReference type="EMBL" id="MDU9694028.1"/>
    </source>
</evidence>
<proteinExistence type="predicted"/>
<dbReference type="RefSeq" id="WP_316911244.1">
    <property type="nucleotide sequence ID" value="NZ_JAPTGD010000002.1"/>
</dbReference>
<accession>A0AAX6NDQ9</accession>
<reference evidence="1" key="2">
    <citation type="submission" date="2022-12" db="EMBL/GenBank/DDBJ databases">
        <authorList>
            <person name="Dechsakulwatana C."/>
            <person name="Rungsihiranrut A."/>
            <person name="Muangchinda C."/>
            <person name="Ningthoujam R."/>
            <person name="Klankeo P."/>
            <person name="Pinyakong O."/>
        </authorList>
    </citation>
    <scope>NUCLEOTIDE SEQUENCE</scope>
    <source>
        <strain evidence="1">TL01-2</strain>
    </source>
</reference>
<dbReference type="EMBL" id="JAPTGD010000002">
    <property type="protein sequence ID" value="MDU9694028.1"/>
    <property type="molecule type" value="Genomic_DNA"/>
</dbReference>
<organism evidence="1 2">
    <name type="scientific">Priestia aryabhattai</name>
    <name type="common">Bacillus aryabhattai</name>
    <dbReference type="NCBI Taxonomy" id="412384"/>
    <lineage>
        <taxon>Bacteria</taxon>
        <taxon>Bacillati</taxon>
        <taxon>Bacillota</taxon>
        <taxon>Bacilli</taxon>
        <taxon>Bacillales</taxon>
        <taxon>Bacillaceae</taxon>
        <taxon>Priestia</taxon>
    </lineage>
</organism>
<dbReference type="Proteomes" id="UP001269400">
    <property type="component" value="Unassembled WGS sequence"/>
</dbReference>
<name>A0AAX6NDQ9_PRIAR</name>
<evidence type="ECO:0000313" key="2">
    <source>
        <dbReference type="Proteomes" id="UP001269400"/>
    </source>
</evidence>
<protein>
    <submittedName>
        <fullName evidence="1">Uncharacterized protein</fullName>
    </submittedName>
</protein>
<dbReference type="AlphaFoldDB" id="A0AAX6NDQ9"/>
<reference evidence="1" key="1">
    <citation type="journal article" date="2022" name="J Environ Chem Eng">
        <title>Biodegradation of petroleum oil using a constructed nonpathogenic and heavy metal-tolerant bacterial consortium isolated from marine sponges.</title>
        <authorList>
            <person name="Dechsakulwatana C."/>
            <person name="Rungsihiranrut A."/>
            <person name="Muangchinda C."/>
            <person name="Ningthoujam R."/>
            <person name="Klankeo P."/>
            <person name="Pinyakong O."/>
        </authorList>
    </citation>
    <scope>NUCLEOTIDE SEQUENCE</scope>
    <source>
        <strain evidence="1">TL01-2</strain>
    </source>
</reference>
<gene>
    <name evidence="1" type="ORF">O0Q50_22865</name>
</gene>
<sequence>MYSIVSSKDGAENYKSLFTEALGEITKELKLFQGEELNFTASKEIKNPSNFKLMAPVSLDPLKWMGYAAENMHFWISVDMVSNQREIVYKPALKFYKLNGDIITLDVSSYANTDVEFVYDRINMSYTCRFKHHKLIKHLEIIEYYATKCIKNVSFSVGIDMLTKKANKYEDEDKMVIAACLKGIINTINEHLSVKTLTAEDKRIQTLTNELKDIMLEMEC</sequence>
<comment type="caution">
    <text evidence="1">The sequence shown here is derived from an EMBL/GenBank/DDBJ whole genome shotgun (WGS) entry which is preliminary data.</text>
</comment>